<dbReference type="AlphaFoldDB" id="U5QHE5"/>
<dbReference type="GO" id="GO:0035243">
    <property type="term" value="F:protein-arginine omega-N symmetric methyltransferase activity"/>
    <property type="evidence" value="ECO:0007669"/>
    <property type="project" value="TreeGrafter"/>
</dbReference>
<evidence type="ECO:0008006" key="5">
    <source>
        <dbReference type="Google" id="ProtNLM"/>
    </source>
</evidence>
<reference evidence="3 4" key="1">
    <citation type="journal article" date="2013" name="PLoS ONE">
        <title>Cultivation and Complete Genome Sequencing of Gloeobacter kilaueensis sp. nov., from a Lava Cave in Kilauea Caldera, Hawai'i.</title>
        <authorList>
            <person name="Saw J.H."/>
            <person name="Schatz M."/>
            <person name="Brown M.V."/>
            <person name="Kunkel D.D."/>
            <person name="Foster J.S."/>
            <person name="Shick H."/>
            <person name="Christensen S."/>
            <person name="Hou S."/>
            <person name="Wan X."/>
            <person name="Donachie S.P."/>
        </authorList>
    </citation>
    <scope>NUCLEOTIDE SEQUENCE [LARGE SCALE GENOMIC DNA]</scope>
    <source>
        <strain evidence="4">JS</strain>
    </source>
</reference>
<keyword evidence="1" id="KW-0489">Methyltransferase</keyword>
<dbReference type="HOGENOM" id="CLU_024840_1_1_3"/>
<evidence type="ECO:0000313" key="3">
    <source>
        <dbReference type="EMBL" id="AGY58331.1"/>
    </source>
</evidence>
<dbReference type="PATRIC" id="fig|1183438.3.peg.2047"/>
<gene>
    <name evidence="3" type="ORF">GKIL_2085</name>
</gene>
<dbReference type="Proteomes" id="UP000017396">
    <property type="component" value="Chromosome"/>
</dbReference>
<dbReference type="STRING" id="1183438.GKIL_2085"/>
<keyword evidence="4" id="KW-1185">Reference proteome</keyword>
<dbReference type="KEGG" id="glj:GKIL_2085"/>
<dbReference type="PANTHER" id="PTHR12049">
    <property type="entry name" value="PROTEIN ARGININE METHYLTRANSFERASE NDUFAF7, MITOCHONDRIAL"/>
    <property type="match status" value="1"/>
</dbReference>
<dbReference type="Pfam" id="PF02636">
    <property type="entry name" value="Methyltransf_28"/>
    <property type="match status" value="1"/>
</dbReference>
<organism evidence="3 4">
    <name type="scientific">Gloeobacter kilaueensis (strain ATCC BAA-2537 / CCAP 1431/1 / ULC 316 / JS1)</name>
    <dbReference type="NCBI Taxonomy" id="1183438"/>
    <lineage>
        <taxon>Bacteria</taxon>
        <taxon>Bacillati</taxon>
        <taxon>Cyanobacteriota</taxon>
        <taxon>Cyanophyceae</taxon>
        <taxon>Gloeobacterales</taxon>
        <taxon>Gloeobacteraceae</taxon>
        <taxon>Gloeobacter</taxon>
    </lineage>
</organism>
<sequence>MGKRIAASPQKRISFAVFMDLALYHPRYGYYSRPAEAIGAGGDYYTAPHLGPDFGELLAVQFVEIWQRLAEPEPFDLVEIGAGQGLLAADILEYIHAQAPAMGAGLRYTLIERSGTLAAQQKKRLRAFDVRWQSLEAIEEQAITGVLFCNELLDALPVHRFCVENGQLQEVFVEVSEDGHGFRPVLAPPSTPRLEAHLNALGLRVEDLPDGFTSEINLAALDWLTEVERVLRRGFVLIIDYGYTANQYYRPVRSEGTLQCYYRHTLQADPYRHIGSQDLTSHVDFTALTQQAEALGLRTVGFTRQNFFLWALGLGERLAALGTPTSYEQLQERLRRREALQQLVKPDGLGEFGVLVLSKNVDEKEAGLRGLTAQL</sequence>
<dbReference type="InterPro" id="IPR029063">
    <property type="entry name" value="SAM-dependent_MTases_sf"/>
</dbReference>
<evidence type="ECO:0000256" key="2">
    <source>
        <dbReference type="ARBA" id="ARBA00022679"/>
    </source>
</evidence>
<keyword evidence="2" id="KW-0808">Transferase</keyword>
<name>U5QHE5_GLOK1</name>
<dbReference type="SUPFAM" id="SSF53335">
    <property type="entry name" value="S-adenosyl-L-methionine-dependent methyltransferases"/>
    <property type="match status" value="1"/>
</dbReference>
<accession>U5QHE5</accession>
<dbReference type="eggNOG" id="COG1565">
    <property type="taxonomic scope" value="Bacteria"/>
</dbReference>
<dbReference type="PANTHER" id="PTHR12049:SF7">
    <property type="entry name" value="PROTEIN ARGININE METHYLTRANSFERASE NDUFAF7, MITOCHONDRIAL"/>
    <property type="match status" value="1"/>
</dbReference>
<evidence type="ECO:0000256" key="1">
    <source>
        <dbReference type="ARBA" id="ARBA00022603"/>
    </source>
</evidence>
<dbReference type="GO" id="GO:0032259">
    <property type="term" value="P:methylation"/>
    <property type="evidence" value="ECO:0007669"/>
    <property type="project" value="UniProtKB-KW"/>
</dbReference>
<dbReference type="EMBL" id="CP003587">
    <property type="protein sequence ID" value="AGY58331.1"/>
    <property type="molecule type" value="Genomic_DNA"/>
</dbReference>
<dbReference type="InterPro" id="IPR038375">
    <property type="entry name" value="NDUFAF7_sf"/>
</dbReference>
<protein>
    <recommendedName>
        <fullName evidence="5">Class I SAM-dependent methyltransferase</fullName>
    </recommendedName>
</protein>
<evidence type="ECO:0000313" key="4">
    <source>
        <dbReference type="Proteomes" id="UP000017396"/>
    </source>
</evidence>
<dbReference type="Gene3D" id="3.40.50.12710">
    <property type="match status" value="1"/>
</dbReference>
<proteinExistence type="predicted"/>
<dbReference type="InterPro" id="IPR003788">
    <property type="entry name" value="NDUFAF7"/>
</dbReference>